<sequence length="566" mass="62763">MSTSKLDLGAGVSNTVKEPFPPGIPGQHGEASQFSRILALGSYFLSGCMAINASQFLGAPLYLVNENWYNAWIAFTKQSFGLLTTTMTQCWAPTVIRASGDSSVRGQLLKTADGNLLCNFPQRLVLIANHQIYTDWMYLWYIAYTAGMHGRLFIILKESLKRIPVLGWGMQLSQFIFLKRNWEKDKPNMAEHLQKLNQAADPMWLLIFPEGTNLAPDTREKSQAYAEKRGIRDMYHQLLPRTTGLEFCLQQLRQTVGYVYDCTIAYEGVPRGEYAQDIFTLRAAYVEGRPPKSVNMYWRRFAVSSIPIDNPKAFEVWLLNRWYEKDNLIEYFHRNGRFPADFGIETTPSGKTRRGAGYIESEIKSFRWYEFMQIFAPIGLIGLVLYSFYGSLPGNVLKAIGDKVGAAEQEQSQIQQPQKKPLTAPPRPASGIAAKKAPKLPAKRTPPRQAPAKATIPLKAAPAANPTKQPTTNPAKKPQPKNKQAATPNPPKLDVKRALPPTAKKPALKPAAKPAVKPAATKVASDAKSETSTAPKKLAPRPKPNPAVLKSTTAKAAAPKKVEKNA</sequence>
<feature type="compositionally biased region" description="Low complexity" evidence="4">
    <location>
        <begin position="498"/>
        <end position="524"/>
    </location>
</feature>
<keyword evidence="3 6" id="KW-0012">Acyltransferase</keyword>
<evidence type="ECO:0000313" key="7">
    <source>
        <dbReference type="Proteomes" id="UP000324767"/>
    </source>
</evidence>
<protein>
    <submittedName>
        <fullName evidence="6">Phospholipid glycerol acyltransferase</fullName>
    </submittedName>
</protein>
<dbReference type="EMBL" id="VXIT01000010">
    <property type="protein sequence ID" value="KAA6409705.1"/>
    <property type="molecule type" value="Genomic_DNA"/>
</dbReference>
<organism evidence="6 7">
    <name type="scientific">Lasallia pustulata</name>
    <dbReference type="NCBI Taxonomy" id="136370"/>
    <lineage>
        <taxon>Eukaryota</taxon>
        <taxon>Fungi</taxon>
        <taxon>Dikarya</taxon>
        <taxon>Ascomycota</taxon>
        <taxon>Pezizomycotina</taxon>
        <taxon>Lecanoromycetes</taxon>
        <taxon>OSLEUM clade</taxon>
        <taxon>Umbilicariomycetidae</taxon>
        <taxon>Umbilicariales</taxon>
        <taxon>Umbilicariaceae</taxon>
        <taxon>Lasallia</taxon>
    </lineage>
</organism>
<feature type="compositionally biased region" description="Basic residues" evidence="4">
    <location>
        <begin position="436"/>
        <end position="446"/>
    </location>
</feature>
<keyword evidence="2 6" id="KW-0808">Transferase</keyword>
<evidence type="ECO:0000313" key="6">
    <source>
        <dbReference type="EMBL" id="KAA6409705.1"/>
    </source>
</evidence>
<accession>A0A5M8PL81</accession>
<feature type="compositionally biased region" description="Low complexity" evidence="4">
    <location>
        <begin position="459"/>
        <end position="487"/>
    </location>
</feature>
<comment type="similarity">
    <text evidence="1">Belongs to the 1-acyl-sn-glycerol-3-phosphate acyltransferase family.</text>
</comment>
<dbReference type="OrthoDB" id="189226at2759"/>
<dbReference type="Proteomes" id="UP000324767">
    <property type="component" value="Unassembled WGS sequence"/>
</dbReference>
<dbReference type="Pfam" id="PF01553">
    <property type="entry name" value="Acyltransferase"/>
    <property type="match status" value="1"/>
</dbReference>
<dbReference type="InterPro" id="IPR032098">
    <property type="entry name" value="Acyltransf_C"/>
</dbReference>
<dbReference type="GO" id="GO:0016746">
    <property type="term" value="F:acyltransferase activity"/>
    <property type="evidence" value="ECO:0007669"/>
    <property type="project" value="UniProtKB-KW"/>
</dbReference>
<feature type="compositionally biased region" description="Low complexity" evidence="4">
    <location>
        <begin position="550"/>
        <end position="559"/>
    </location>
</feature>
<evidence type="ECO:0000256" key="1">
    <source>
        <dbReference type="ARBA" id="ARBA00008655"/>
    </source>
</evidence>
<dbReference type="GO" id="GO:0036149">
    <property type="term" value="P:phosphatidylinositol acyl-chain remodeling"/>
    <property type="evidence" value="ECO:0007669"/>
    <property type="project" value="TreeGrafter"/>
</dbReference>
<evidence type="ECO:0000259" key="5">
    <source>
        <dbReference type="SMART" id="SM00563"/>
    </source>
</evidence>
<dbReference type="SUPFAM" id="SSF69593">
    <property type="entry name" value="Glycerol-3-phosphate (1)-acyltransferase"/>
    <property type="match status" value="1"/>
</dbReference>
<dbReference type="PANTHER" id="PTHR10983">
    <property type="entry name" value="1-ACYLGLYCEROL-3-PHOSPHATE ACYLTRANSFERASE-RELATED"/>
    <property type="match status" value="1"/>
</dbReference>
<dbReference type="InterPro" id="IPR002123">
    <property type="entry name" value="Plipid/glycerol_acylTrfase"/>
</dbReference>
<dbReference type="AlphaFoldDB" id="A0A5M8PL81"/>
<evidence type="ECO:0000256" key="3">
    <source>
        <dbReference type="ARBA" id="ARBA00023315"/>
    </source>
</evidence>
<name>A0A5M8PL81_9LECA</name>
<gene>
    <name evidence="6" type="ORF">FRX48_06317</name>
</gene>
<reference evidence="6 7" key="1">
    <citation type="submission" date="2019-09" db="EMBL/GenBank/DDBJ databases">
        <title>The hologenome of the rock-dwelling lichen Lasallia pustulata.</title>
        <authorList>
            <person name="Greshake Tzovaras B."/>
            <person name="Segers F."/>
            <person name="Bicker A."/>
            <person name="Dal Grande F."/>
            <person name="Otte J."/>
            <person name="Hankeln T."/>
            <person name="Schmitt I."/>
            <person name="Ebersberger I."/>
        </authorList>
    </citation>
    <scope>NUCLEOTIDE SEQUENCE [LARGE SCALE GENOMIC DNA]</scope>
    <source>
        <strain evidence="6">A1-1</strain>
    </source>
</reference>
<evidence type="ECO:0000256" key="2">
    <source>
        <dbReference type="ARBA" id="ARBA00022679"/>
    </source>
</evidence>
<feature type="domain" description="Phospholipid/glycerol acyltransferase" evidence="5">
    <location>
        <begin position="124"/>
        <end position="246"/>
    </location>
</feature>
<feature type="compositionally biased region" description="Low complexity" evidence="4">
    <location>
        <begin position="408"/>
        <end position="421"/>
    </location>
</feature>
<dbReference type="SMART" id="SM00563">
    <property type="entry name" value="PlsC"/>
    <property type="match status" value="1"/>
</dbReference>
<dbReference type="PANTHER" id="PTHR10983:SF16">
    <property type="entry name" value="LYSOCARDIOLIPIN ACYLTRANSFERASE 1"/>
    <property type="match status" value="1"/>
</dbReference>
<feature type="region of interest" description="Disordered" evidence="4">
    <location>
        <begin position="408"/>
        <end position="566"/>
    </location>
</feature>
<comment type="caution">
    <text evidence="6">The sequence shown here is derived from an EMBL/GenBank/DDBJ whole genome shotgun (WGS) entry which is preliminary data.</text>
</comment>
<proteinExistence type="inferred from homology"/>
<dbReference type="Pfam" id="PF16076">
    <property type="entry name" value="Acyltransf_C"/>
    <property type="match status" value="1"/>
</dbReference>
<dbReference type="GO" id="GO:0005783">
    <property type="term" value="C:endoplasmic reticulum"/>
    <property type="evidence" value="ECO:0007669"/>
    <property type="project" value="TreeGrafter"/>
</dbReference>
<evidence type="ECO:0000256" key="4">
    <source>
        <dbReference type="SAM" id="MobiDB-lite"/>
    </source>
</evidence>
<dbReference type="CDD" id="cd07990">
    <property type="entry name" value="LPLAT_LCLAT1-like"/>
    <property type="match status" value="1"/>
</dbReference>